<gene>
    <name evidence="1" type="ORF">DB30_02922</name>
</gene>
<proteinExistence type="predicted"/>
<sequence length="147" mass="15939">MSDDHPTLSGFVSLPETAFMHVFENRDLRVILGERKQGAPMGAEDVEPAHRELTTLGDDTKGWGLIIDTRLVTGNSDERFEAAVSRSNAVLLAHFERVVVLVRSAIGKLQATRITGLSDQILVTTEVEAGLEFLAQSSAPDPGDPSR</sequence>
<name>A0A0C2DD70_9BACT</name>
<protein>
    <submittedName>
        <fullName evidence="1">Uncharacterized protein</fullName>
    </submittedName>
</protein>
<dbReference type="Proteomes" id="UP000031599">
    <property type="component" value="Unassembled WGS sequence"/>
</dbReference>
<dbReference type="AlphaFoldDB" id="A0A0C2DD70"/>
<dbReference type="RefSeq" id="WP_052548078.1">
    <property type="nucleotide sequence ID" value="NZ_JMCC02000021.1"/>
</dbReference>
<accession>A0A0C2DD70</accession>
<dbReference type="EMBL" id="JMCC02000021">
    <property type="protein sequence ID" value="KIG17647.1"/>
    <property type="molecule type" value="Genomic_DNA"/>
</dbReference>
<organism evidence="1 2">
    <name type="scientific">Enhygromyxa salina</name>
    <dbReference type="NCBI Taxonomy" id="215803"/>
    <lineage>
        <taxon>Bacteria</taxon>
        <taxon>Pseudomonadati</taxon>
        <taxon>Myxococcota</taxon>
        <taxon>Polyangia</taxon>
        <taxon>Nannocystales</taxon>
        <taxon>Nannocystaceae</taxon>
        <taxon>Enhygromyxa</taxon>
    </lineage>
</organism>
<evidence type="ECO:0000313" key="2">
    <source>
        <dbReference type="Proteomes" id="UP000031599"/>
    </source>
</evidence>
<comment type="caution">
    <text evidence="1">The sequence shown here is derived from an EMBL/GenBank/DDBJ whole genome shotgun (WGS) entry which is preliminary data.</text>
</comment>
<reference evidence="1 2" key="1">
    <citation type="submission" date="2014-12" db="EMBL/GenBank/DDBJ databases">
        <title>Genome assembly of Enhygromyxa salina DSM 15201.</title>
        <authorList>
            <person name="Sharma G."/>
            <person name="Subramanian S."/>
        </authorList>
    </citation>
    <scope>NUCLEOTIDE SEQUENCE [LARGE SCALE GENOMIC DNA]</scope>
    <source>
        <strain evidence="1 2">DSM 15201</strain>
    </source>
</reference>
<evidence type="ECO:0000313" key="1">
    <source>
        <dbReference type="EMBL" id="KIG17647.1"/>
    </source>
</evidence>